<dbReference type="SUPFAM" id="SSF56935">
    <property type="entry name" value="Porins"/>
    <property type="match status" value="1"/>
</dbReference>
<organism evidence="1 2">
    <name type="scientific">Tenacibaculum aiptasiae</name>
    <dbReference type="NCBI Taxonomy" id="426481"/>
    <lineage>
        <taxon>Bacteria</taxon>
        <taxon>Pseudomonadati</taxon>
        <taxon>Bacteroidota</taxon>
        <taxon>Flavobacteriia</taxon>
        <taxon>Flavobacteriales</taxon>
        <taxon>Flavobacteriaceae</taxon>
        <taxon>Tenacibaculum</taxon>
    </lineage>
</organism>
<dbReference type="EMBL" id="WAAU01000014">
    <property type="protein sequence ID" value="KAB1157295.1"/>
    <property type="molecule type" value="Genomic_DNA"/>
</dbReference>
<keyword evidence="1" id="KW-0121">Carboxypeptidase</keyword>
<dbReference type="SUPFAM" id="SSF49464">
    <property type="entry name" value="Carboxypeptidase regulatory domain-like"/>
    <property type="match status" value="1"/>
</dbReference>
<sequence length="892" mass="103636">MNKKKKFFLRFFLFTLSLNSQIIKLKGKVSDSDNNLLPYATIIADSNNSEFSSYSVSDEKGNFNFKLKKNRYYIITANYLGFKPKTIRSKFSKDSILNFKLDIETEKLDEVSIKYTPPIIVKKDTIIYKIEKFATGEERKLKDVLKKLPGVEVDKAGNVTVQGKRVTKVLVENKQFFTGDSKLAVNNIPADAINQVEVLDNYNDVALLKGLEDSNDMAMNIKLKEDKKNFWFGDIEAGSGIGLSKRHLIHPSIFYYSPKTSINLIGDVNNTGKKSFTFKDYLDFEGGYKKILLDPKAYFSKLNDDFSQFLTNQDFKNSNHIFGGASLNYSINSSTDLIGYSIYSKSDNELESQNINEYINESNLIEKRTTTNNPINDFIITKIGIERKQKDGGKLKVNSFLKSSDNINSIKNISTLNGTTNYINTLSHANNIDFKQDIEWHKSLSKNHTFTSIANFNYGKGETLVNWNTNNNIFQSIIPIINDSSYSIFKNKETSSLNFSALLKHYWVLGNFVHLYTTGGSQFFNDKYYTNEFQKVSDGTVNDFNSSNFGNDIDFNFNNFYIGSHLKFQKGKFTFKPGIFFHNYQRKTKQNNQNLRLQKNYILPELSIKIDLKRSEKINIKYNRKVRFPSLTKLLNSFTLTNFNSIYIGNPTLENELYHQASIYYYKFSLFKKLNYNFNLRYRKNEKGVKNRNNLEGINFITQPILLDNSDESINFSGNINKRYGDYKISLGVNTTFLNYLQQLNNEIFKNKSESFSFNTSVKTNFLKFPNFSVNYKKEFNNYKSQGSLSKFENDFINLNIEYDFWDDFIFNLNYNFRDFKNKNINSTNRNDILNTSLFYQKENSPWGIEITANNLFDNQFIRNSSFNDFLISDNRKFILPRILLLKISYKL</sequence>
<gene>
    <name evidence="1" type="ORF">F7018_10210</name>
</gene>
<name>A0A7J5AIE8_9FLAO</name>
<dbReference type="AlphaFoldDB" id="A0A7J5AIE8"/>
<dbReference type="OrthoDB" id="603275at2"/>
<evidence type="ECO:0000313" key="2">
    <source>
        <dbReference type="Proteomes" id="UP000467305"/>
    </source>
</evidence>
<dbReference type="GO" id="GO:0004180">
    <property type="term" value="F:carboxypeptidase activity"/>
    <property type="evidence" value="ECO:0007669"/>
    <property type="project" value="UniProtKB-KW"/>
</dbReference>
<comment type="caution">
    <text evidence="1">The sequence shown here is derived from an EMBL/GenBank/DDBJ whole genome shotgun (WGS) entry which is preliminary data.</text>
</comment>
<keyword evidence="1" id="KW-0645">Protease</keyword>
<protein>
    <submittedName>
        <fullName evidence="1">Carboxypeptidase regulatory-like domain-containing protein</fullName>
    </submittedName>
</protein>
<keyword evidence="2" id="KW-1185">Reference proteome</keyword>
<accession>A0A7J5AIE8</accession>
<dbReference type="Proteomes" id="UP000467305">
    <property type="component" value="Unassembled WGS sequence"/>
</dbReference>
<dbReference type="Gene3D" id="2.60.40.1120">
    <property type="entry name" value="Carboxypeptidase-like, regulatory domain"/>
    <property type="match status" value="1"/>
</dbReference>
<reference evidence="1 2" key="1">
    <citation type="submission" date="2019-09" db="EMBL/GenBank/DDBJ databases">
        <authorList>
            <person name="Cao W.R."/>
        </authorList>
    </citation>
    <scope>NUCLEOTIDE SEQUENCE [LARGE SCALE GENOMIC DNA]</scope>
    <source>
        <strain evidence="2">a4</strain>
    </source>
</reference>
<dbReference type="RefSeq" id="WP_150899964.1">
    <property type="nucleotide sequence ID" value="NZ_WAAU01000014.1"/>
</dbReference>
<keyword evidence="1" id="KW-0378">Hydrolase</keyword>
<dbReference type="Pfam" id="PF13715">
    <property type="entry name" value="CarbopepD_reg_2"/>
    <property type="match status" value="1"/>
</dbReference>
<evidence type="ECO:0000313" key="1">
    <source>
        <dbReference type="EMBL" id="KAB1157295.1"/>
    </source>
</evidence>
<proteinExistence type="predicted"/>
<dbReference type="InterPro" id="IPR008969">
    <property type="entry name" value="CarboxyPept-like_regulatory"/>
</dbReference>